<reference evidence="1 2" key="1">
    <citation type="submission" date="2016-10" db="EMBL/GenBank/DDBJ databases">
        <authorList>
            <person name="Varghese N."/>
            <person name="Submissions S."/>
        </authorList>
    </citation>
    <scope>NUCLEOTIDE SEQUENCE [LARGE SCALE GENOMIC DNA]</scope>
    <source>
        <strain evidence="1 2">DSM 17997</strain>
    </source>
</reference>
<name>A0A1H3QEK7_9BACT</name>
<evidence type="ECO:0000313" key="2">
    <source>
        <dbReference type="Proteomes" id="UP000199663"/>
    </source>
</evidence>
<dbReference type="EMBL" id="FNQC01000006">
    <property type="protein sequence ID" value="SDZ11571.1"/>
    <property type="molecule type" value="Genomic_DNA"/>
</dbReference>
<sequence length="184" mass="20301">MLPLLTFGQETGIGLRLGEPLSITYKTFIDDVFSIEAMVGSAGANSAQYYQRAFDNNLPAPNAFYSGHSTSNSFSFNLRGAYHEDFTSDLNIESGYLLGYAGAGVQLRSVRVDYAYTNPVSSGAPILRDRRTNIDFGPEIFGGAEYYFDDLPINVFAEIGLFMEVLNRFGHVRLQGAIGARYLF</sequence>
<accession>A0A1H3QEK7</accession>
<dbReference type="Proteomes" id="UP000199663">
    <property type="component" value="Unassembled WGS sequence"/>
</dbReference>
<organism evidence="1 2">
    <name type="scientific">Rhodonellum ikkaensis</name>
    <dbReference type="NCBI Taxonomy" id="336829"/>
    <lineage>
        <taxon>Bacteria</taxon>
        <taxon>Pseudomonadati</taxon>
        <taxon>Bacteroidota</taxon>
        <taxon>Cytophagia</taxon>
        <taxon>Cytophagales</taxon>
        <taxon>Cytophagaceae</taxon>
        <taxon>Rhodonellum</taxon>
    </lineage>
</organism>
<proteinExistence type="predicted"/>
<keyword evidence="2" id="KW-1185">Reference proteome</keyword>
<evidence type="ECO:0008006" key="3">
    <source>
        <dbReference type="Google" id="ProtNLM"/>
    </source>
</evidence>
<evidence type="ECO:0000313" key="1">
    <source>
        <dbReference type="EMBL" id="SDZ11571.1"/>
    </source>
</evidence>
<protein>
    <recommendedName>
        <fullName evidence="3">Outer membrane protein beta-barrel domain-containing protein</fullName>
    </recommendedName>
</protein>
<gene>
    <name evidence="1" type="ORF">SAMN05444412_10637</name>
</gene>
<comment type="caution">
    <text evidence="1">The sequence shown here is derived from an EMBL/GenBank/DDBJ whole genome shotgun (WGS) entry which is preliminary data.</text>
</comment>